<dbReference type="AlphaFoldDB" id="A0A5C5WNA3"/>
<evidence type="ECO:0000313" key="4">
    <source>
        <dbReference type="Proteomes" id="UP000316598"/>
    </source>
</evidence>
<dbReference type="Proteomes" id="UP000316598">
    <property type="component" value="Unassembled WGS sequence"/>
</dbReference>
<feature type="domain" description="CAAX prenyl protease 2/Lysostaphin resistance protein A-like" evidence="2">
    <location>
        <begin position="204"/>
        <end position="292"/>
    </location>
</feature>
<feature type="transmembrane region" description="Helical" evidence="1">
    <location>
        <begin position="64"/>
        <end position="91"/>
    </location>
</feature>
<sequence>MPHHLVVCLDDLAIQFCRVSSDQFIAIALPKAFVMTNPSPYAPANEALDSSPISNENGQAKPRIWPLFVIALIELVAMIGVQIVMAVVVLLQKMSTGQNLQEAANNLPAEFMRPSIFILMIVLSQVISGLLIWFFAVLSARRANCSLSERLGLGWPAISGYSFGLFMIGSVPVLLVSVAVVILIEKVWPGDQSVLELYRNLTTPWAVVFIIVIGVLPGFFEELSFRGFMQRRLLQRFRPAVAIGITSVVFGLFHVSPHGIALATIVGVWLGVIAWRTNSIWPGVFCHAFINSGWNVYQVGKFHWGFPEIPSTMFCIIGGTLTLAAFALSLKKLYSLRLHTTATPGTMGMTEQTLSSAGPA</sequence>
<keyword evidence="3" id="KW-0378">Hydrolase</keyword>
<feature type="transmembrane region" description="Helical" evidence="1">
    <location>
        <begin position="309"/>
        <end position="330"/>
    </location>
</feature>
<keyword evidence="1" id="KW-1133">Transmembrane helix</keyword>
<dbReference type="GO" id="GO:0004175">
    <property type="term" value="F:endopeptidase activity"/>
    <property type="evidence" value="ECO:0007669"/>
    <property type="project" value="UniProtKB-ARBA"/>
</dbReference>
<feature type="transmembrane region" description="Helical" evidence="1">
    <location>
        <begin position="204"/>
        <end position="225"/>
    </location>
</feature>
<dbReference type="GO" id="GO:0080120">
    <property type="term" value="P:CAAX-box protein maturation"/>
    <property type="evidence" value="ECO:0007669"/>
    <property type="project" value="UniProtKB-ARBA"/>
</dbReference>
<dbReference type="EMBL" id="SJPI01000002">
    <property type="protein sequence ID" value="TWT51292.1"/>
    <property type="molecule type" value="Genomic_DNA"/>
</dbReference>
<keyword evidence="3" id="KW-0645">Protease</keyword>
<keyword evidence="4" id="KW-1185">Reference proteome</keyword>
<protein>
    <submittedName>
        <fullName evidence="3">CAAX amino terminal protease self-immunity</fullName>
    </submittedName>
</protein>
<keyword evidence="1" id="KW-0472">Membrane</keyword>
<dbReference type="GO" id="GO:0006508">
    <property type="term" value="P:proteolysis"/>
    <property type="evidence" value="ECO:0007669"/>
    <property type="project" value="UniProtKB-KW"/>
</dbReference>
<organism evidence="3 4">
    <name type="scientific">Rubripirellula amarantea</name>
    <dbReference type="NCBI Taxonomy" id="2527999"/>
    <lineage>
        <taxon>Bacteria</taxon>
        <taxon>Pseudomonadati</taxon>
        <taxon>Planctomycetota</taxon>
        <taxon>Planctomycetia</taxon>
        <taxon>Pirellulales</taxon>
        <taxon>Pirellulaceae</taxon>
        <taxon>Rubripirellula</taxon>
    </lineage>
</organism>
<evidence type="ECO:0000259" key="2">
    <source>
        <dbReference type="Pfam" id="PF02517"/>
    </source>
</evidence>
<accession>A0A5C5WNA3</accession>
<evidence type="ECO:0000313" key="3">
    <source>
        <dbReference type="EMBL" id="TWT51292.1"/>
    </source>
</evidence>
<dbReference type="InterPro" id="IPR052710">
    <property type="entry name" value="CAAX_protease"/>
</dbReference>
<evidence type="ECO:0000256" key="1">
    <source>
        <dbReference type="SAM" id="Phobius"/>
    </source>
</evidence>
<dbReference type="InterPro" id="IPR003675">
    <property type="entry name" value="Rce1/LyrA-like_dom"/>
</dbReference>
<dbReference type="PANTHER" id="PTHR36435">
    <property type="entry name" value="SLR1288 PROTEIN"/>
    <property type="match status" value="1"/>
</dbReference>
<dbReference type="OrthoDB" id="2035856at2"/>
<gene>
    <name evidence="3" type="ORF">Pla22_40690</name>
</gene>
<dbReference type="Pfam" id="PF02517">
    <property type="entry name" value="Rce1-like"/>
    <property type="match status" value="1"/>
</dbReference>
<proteinExistence type="predicted"/>
<dbReference type="PANTHER" id="PTHR36435:SF1">
    <property type="entry name" value="CAAX AMINO TERMINAL PROTEASE FAMILY PROTEIN"/>
    <property type="match status" value="1"/>
</dbReference>
<feature type="transmembrane region" description="Helical" evidence="1">
    <location>
        <begin position="116"/>
        <end position="140"/>
    </location>
</feature>
<feature type="transmembrane region" description="Helical" evidence="1">
    <location>
        <begin position="237"/>
        <end position="253"/>
    </location>
</feature>
<name>A0A5C5WNA3_9BACT</name>
<comment type="caution">
    <text evidence="3">The sequence shown here is derived from an EMBL/GenBank/DDBJ whole genome shotgun (WGS) entry which is preliminary data.</text>
</comment>
<reference evidence="3 4" key="1">
    <citation type="submission" date="2019-02" db="EMBL/GenBank/DDBJ databases">
        <title>Deep-cultivation of Planctomycetes and their phenomic and genomic characterization uncovers novel biology.</title>
        <authorList>
            <person name="Wiegand S."/>
            <person name="Jogler M."/>
            <person name="Boedeker C."/>
            <person name="Pinto D."/>
            <person name="Vollmers J."/>
            <person name="Rivas-Marin E."/>
            <person name="Kohn T."/>
            <person name="Peeters S.H."/>
            <person name="Heuer A."/>
            <person name="Rast P."/>
            <person name="Oberbeckmann S."/>
            <person name="Bunk B."/>
            <person name="Jeske O."/>
            <person name="Meyerdierks A."/>
            <person name="Storesund J.E."/>
            <person name="Kallscheuer N."/>
            <person name="Luecker S."/>
            <person name="Lage O.M."/>
            <person name="Pohl T."/>
            <person name="Merkel B.J."/>
            <person name="Hornburger P."/>
            <person name="Mueller R.-W."/>
            <person name="Bruemmer F."/>
            <person name="Labrenz M."/>
            <person name="Spormann A.M."/>
            <person name="Op Den Camp H."/>
            <person name="Overmann J."/>
            <person name="Amann R."/>
            <person name="Jetten M.S.M."/>
            <person name="Mascher T."/>
            <person name="Medema M.H."/>
            <person name="Devos D.P."/>
            <person name="Kaster A.-K."/>
            <person name="Ovreas L."/>
            <person name="Rohde M."/>
            <person name="Galperin M.Y."/>
            <person name="Jogler C."/>
        </authorList>
    </citation>
    <scope>NUCLEOTIDE SEQUENCE [LARGE SCALE GENOMIC DNA]</scope>
    <source>
        <strain evidence="3 4">Pla22</strain>
    </source>
</reference>
<keyword evidence="1" id="KW-0812">Transmembrane</keyword>
<feature type="transmembrane region" description="Helical" evidence="1">
    <location>
        <begin position="161"/>
        <end position="184"/>
    </location>
</feature>